<name>A0A2C9U859_MANES</name>
<protein>
    <recommendedName>
        <fullName evidence="4">Transmembrane protein</fullName>
    </recommendedName>
</protein>
<feature type="chain" id="PRO_5012790589" description="Transmembrane protein" evidence="2">
    <location>
        <begin position="27"/>
        <end position="74"/>
    </location>
</feature>
<sequence>MEKRSFYLQLVCIIILLSFLFFSSESADHVTANHYKTPKFKEKSTMQQKYLGESKTTAPGSGSIHSGPGTGGRR</sequence>
<dbReference type="AlphaFoldDB" id="A0A2C9U859"/>
<proteinExistence type="predicted"/>
<keyword evidence="2" id="KW-0732">Signal</keyword>
<reference evidence="3" key="1">
    <citation type="submission" date="2016-02" db="EMBL/GenBank/DDBJ databases">
        <title>WGS assembly of Manihot esculenta.</title>
        <authorList>
            <person name="Bredeson J.V."/>
            <person name="Prochnik S.E."/>
            <person name="Lyons J.B."/>
            <person name="Schmutz J."/>
            <person name="Grimwood J."/>
            <person name="Vrebalov J."/>
            <person name="Bart R.S."/>
            <person name="Amuge T."/>
            <person name="Ferguson M.E."/>
            <person name="Green R."/>
            <person name="Putnam N."/>
            <person name="Stites J."/>
            <person name="Rounsley S."/>
            <person name="Rokhsar D.S."/>
        </authorList>
    </citation>
    <scope>NUCLEOTIDE SEQUENCE [LARGE SCALE GENOMIC DNA]</scope>
    <source>
        <tissue evidence="3">Leaf</tissue>
    </source>
</reference>
<feature type="signal peptide" evidence="2">
    <location>
        <begin position="1"/>
        <end position="26"/>
    </location>
</feature>
<dbReference type="EMBL" id="CM004403">
    <property type="protein sequence ID" value="OAY25430.1"/>
    <property type="molecule type" value="Genomic_DNA"/>
</dbReference>
<feature type="region of interest" description="Disordered" evidence="1">
    <location>
        <begin position="42"/>
        <end position="74"/>
    </location>
</feature>
<accession>A0A2C9U859</accession>
<evidence type="ECO:0000256" key="2">
    <source>
        <dbReference type="SAM" id="SignalP"/>
    </source>
</evidence>
<gene>
    <name evidence="3" type="ORF">MANES_17G093900</name>
</gene>
<evidence type="ECO:0000313" key="3">
    <source>
        <dbReference type="EMBL" id="OAY25430.1"/>
    </source>
</evidence>
<organism evidence="3">
    <name type="scientific">Manihot esculenta</name>
    <name type="common">Cassava</name>
    <name type="synonym">Jatropha manihot</name>
    <dbReference type="NCBI Taxonomy" id="3983"/>
    <lineage>
        <taxon>Eukaryota</taxon>
        <taxon>Viridiplantae</taxon>
        <taxon>Streptophyta</taxon>
        <taxon>Embryophyta</taxon>
        <taxon>Tracheophyta</taxon>
        <taxon>Spermatophyta</taxon>
        <taxon>Magnoliopsida</taxon>
        <taxon>eudicotyledons</taxon>
        <taxon>Gunneridae</taxon>
        <taxon>Pentapetalae</taxon>
        <taxon>rosids</taxon>
        <taxon>fabids</taxon>
        <taxon>Malpighiales</taxon>
        <taxon>Euphorbiaceae</taxon>
        <taxon>Crotonoideae</taxon>
        <taxon>Manihoteae</taxon>
        <taxon>Manihot</taxon>
    </lineage>
</organism>
<evidence type="ECO:0000256" key="1">
    <source>
        <dbReference type="SAM" id="MobiDB-lite"/>
    </source>
</evidence>
<feature type="compositionally biased region" description="Polar residues" evidence="1">
    <location>
        <begin position="54"/>
        <end position="64"/>
    </location>
</feature>
<evidence type="ECO:0008006" key="4">
    <source>
        <dbReference type="Google" id="ProtNLM"/>
    </source>
</evidence>